<evidence type="ECO:0000313" key="3">
    <source>
        <dbReference type="EMBL" id="CAG9575686.1"/>
    </source>
</evidence>
<feature type="compositionally biased region" description="Basic and acidic residues" evidence="1">
    <location>
        <begin position="70"/>
        <end position="89"/>
    </location>
</feature>
<dbReference type="Proteomes" id="UP000789524">
    <property type="component" value="Unassembled WGS sequence"/>
</dbReference>
<dbReference type="InterPro" id="IPR031354">
    <property type="entry name" value="BRD4_CDT"/>
</dbReference>
<dbReference type="AlphaFoldDB" id="A0A8J2W9B9"/>
<proteinExistence type="predicted"/>
<dbReference type="Pfam" id="PF17105">
    <property type="entry name" value="BRD4_CDT"/>
    <property type="match status" value="1"/>
</dbReference>
<keyword evidence="4" id="KW-1185">Reference proteome</keyword>
<protein>
    <submittedName>
        <fullName evidence="3">(African queen) hypothetical protein</fullName>
    </submittedName>
</protein>
<feature type="compositionally biased region" description="Pro residues" evidence="1">
    <location>
        <begin position="54"/>
        <end position="69"/>
    </location>
</feature>
<sequence>MRKKEQAERERQRQETERRHPEDDKMRVGVSARKVESAEVSSPSVSPVARGSPPAAPAAPPAPAAPDKPPISERDRLRQREQERRRREALAGQIDMNFQSDTMAAFEETL</sequence>
<organism evidence="3 4">
    <name type="scientific">Danaus chrysippus</name>
    <name type="common">African queen</name>
    <dbReference type="NCBI Taxonomy" id="151541"/>
    <lineage>
        <taxon>Eukaryota</taxon>
        <taxon>Metazoa</taxon>
        <taxon>Ecdysozoa</taxon>
        <taxon>Arthropoda</taxon>
        <taxon>Hexapoda</taxon>
        <taxon>Insecta</taxon>
        <taxon>Pterygota</taxon>
        <taxon>Neoptera</taxon>
        <taxon>Endopterygota</taxon>
        <taxon>Lepidoptera</taxon>
        <taxon>Glossata</taxon>
        <taxon>Ditrysia</taxon>
        <taxon>Papilionoidea</taxon>
        <taxon>Nymphalidae</taxon>
        <taxon>Danainae</taxon>
        <taxon>Danaini</taxon>
        <taxon>Danaina</taxon>
        <taxon>Danaus</taxon>
        <taxon>Anosia</taxon>
    </lineage>
</organism>
<comment type="caution">
    <text evidence="3">The sequence shown here is derived from an EMBL/GenBank/DDBJ whole genome shotgun (WGS) entry which is preliminary data.</text>
</comment>
<evidence type="ECO:0000313" key="4">
    <source>
        <dbReference type="Proteomes" id="UP000789524"/>
    </source>
</evidence>
<feature type="domain" description="Bromodomain protein 4 C-terminal" evidence="2">
    <location>
        <begin position="72"/>
        <end position="110"/>
    </location>
</feature>
<evidence type="ECO:0000259" key="2">
    <source>
        <dbReference type="Pfam" id="PF17105"/>
    </source>
</evidence>
<feature type="compositionally biased region" description="Basic and acidic residues" evidence="1">
    <location>
        <begin position="1"/>
        <end position="37"/>
    </location>
</feature>
<reference evidence="3" key="1">
    <citation type="submission" date="2021-09" db="EMBL/GenBank/DDBJ databases">
        <authorList>
            <person name="Martin H S."/>
        </authorList>
    </citation>
    <scope>NUCLEOTIDE SEQUENCE</scope>
</reference>
<dbReference type="EMBL" id="CAKASE010000074">
    <property type="protein sequence ID" value="CAG9575686.1"/>
    <property type="molecule type" value="Genomic_DNA"/>
</dbReference>
<evidence type="ECO:0000256" key="1">
    <source>
        <dbReference type="SAM" id="MobiDB-lite"/>
    </source>
</evidence>
<gene>
    <name evidence="3" type="ORF">DCHRY22_LOCUS11540</name>
</gene>
<accession>A0A8J2W9B9</accession>
<feature type="compositionally biased region" description="Low complexity" evidence="1">
    <location>
        <begin position="38"/>
        <end position="53"/>
    </location>
</feature>
<feature type="region of interest" description="Disordered" evidence="1">
    <location>
        <begin position="1"/>
        <end position="110"/>
    </location>
</feature>
<name>A0A8J2W9B9_9NEOP</name>